<dbReference type="WBParaSite" id="nRc.2.0.1.t31801-RA">
    <property type="protein sequence ID" value="nRc.2.0.1.t31801-RA"/>
    <property type="gene ID" value="nRc.2.0.1.g31801"/>
</dbReference>
<evidence type="ECO:0000313" key="3">
    <source>
        <dbReference type="WBParaSite" id="nRc.2.0.1.t31801-RA"/>
    </source>
</evidence>
<organism evidence="2 3">
    <name type="scientific">Romanomermis culicivorax</name>
    <name type="common">Nematode worm</name>
    <dbReference type="NCBI Taxonomy" id="13658"/>
    <lineage>
        <taxon>Eukaryota</taxon>
        <taxon>Metazoa</taxon>
        <taxon>Ecdysozoa</taxon>
        <taxon>Nematoda</taxon>
        <taxon>Enoplea</taxon>
        <taxon>Dorylaimia</taxon>
        <taxon>Mermithida</taxon>
        <taxon>Mermithoidea</taxon>
        <taxon>Mermithidae</taxon>
        <taxon>Romanomermis</taxon>
    </lineage>
</organism>
<protein>
    <submittedName>
        <fullName evidence="3">EGF-like domain-containing protein</fullName>
    </submittedName>
</protein>
<dbReference type="SUPFAM" id="SSF57424">
    <property type="entry name" value="LDL receptor-like module"/>
    <property type="match status" value="1"/>
</dbReference>
<proteinExistence type="predicted"/>
<dbReference type="Proteomes" id="UP000887565">
    <property type="component" value="Unplaced"/>
</dbReference>
<accession>A0A915JZ79</accession>
<sequence>MIKLNSVLVSSICKRSEMFYCQNNAYCVRLADLLNKIQNCPDNSDERFEYVDFCYLGMDTCSANAVCQRTTYEPFYECICKFALNGNGTSCSAPHSRK</sequence>
<dbReference type="Gene3D" id="4.10.400.10">
    <property type="entry name" value="Low-density Lipoprotein Receptor"/>
    <property type="match status" value="1"/>
</dbReference>
<dbReference type="AlphaFoldDB" id="A0A915JZ79"/>
<evidence type="ECO:0000313" key="2">
    <source>
        <dbReference type="Proteomes" id="UP000887565"/>
    </source>
</evidence>
<dbReference type="InterPro" id="IPR036055">
    <property type="entry name" value="LDL_receptor-like_sf"/>
</dbReference>
<evidence type="ECO:0000256" key="1">
    <source>
        <dbReference type="ARBA" id="ARBA00023157"/>
    </source>
</evidence>
<keyword evidence="1" id="KW-1015">Disulfide bond</keyword>
<reference evidence="3" key="1">
    <citation type="submission" date="2022-11" db="UniProtKB">
        <authorList>
            <consortium name="WormBaseParasite"/>
        </authorList>
    </citation>
    <scope>IDENTIFICATION</scope>
</reference>
<keyword evidence="2" id="KW-1185">Reference proteome</keyword>
<name>A0A915JZ79_ROMCU</name>